<accession>A0A1X7E0I0</accession>
<evidence type="ECO:0000256" key="1">
    <source>
        <dbReference type="SAM" id="MobiDB-lite"/>
    </source>
</evidence>
<dbReference type="NCBIfam" id="TIGR04361">
    <property type="entry name" value="TrbK_Ti"/>
    <property type="match status" value="1"/>
</dbReference>
<proteinExistence type="predicted"/>
<dbReference type="STRING" id="464029.SAMN02982989_3252"/>
<organism evidence="3 4">
    <name type="scientific">Xaviernesmea oryzae</name>
    <dbReference type="NCBI Taxonomy" id="464029"/>
    <lineage>
        <taxon>Bacteria</taxon>
        <taxon>Pseudomonadati</taxon>
        <taxon>Pseudomonadota</taxon>
        <taxon>Alphaproteobacteria</taxon>
        <taxon>Hyphomicrobiales</taxon>
        <taxon>Rhizobiaceae</taxon>
        <taxon>Rhizobium/Agrobacterium group</taxon>
        <taxon>Xaviernesmea</taxon>
    </lineage>
</organism>
<feature type="compositionally biased region" description="Basic and acidic residues" evidence="1">
    <location>
        <begin position="47"/>
        <end position="76"/>
    </location>
</feature>
<keyword evidence="4" id="KW-1185">Reference proteome</keyword>
<name>A0A1X7E0I0_9HYPH</name>
<dbReference type="Pfam" id="PF10907">
    <property type="entry name" value="DUF2749"/>
    <property type="match status" value="1"/>
</dbReference>
<evidence type="ECO:0000313" key="3">
    <source>
        <dbReference type="EMBL" id="SMF24852.1"/>
    </source>
</evidence>
<dbReference type="InterPro" id="IPR024475">
    <property type="entry name" value="TrbJ/K_C"/>
</dbReference>
<evidence type="ECO:0000313" key="4">
    <source>
        <dbReference type="Proteomes" id="UP000192903"/>
    </source>
</evidence>
<dbReference type="OrthoDB" id="8117029at2"/>
<feature type="region of interest" description="Disordered" evidence="1">
    <location>
        <begin position="30"/>
        <end position="76"/>
    </location>
</feature>
<dbReference type="RefSeq" id="WP_085421402.1">
    <property type="nucleotide sequence ID" value="NZ_FXAF01000005.1"/>
</dbReference>
<dbReference type="AlphaFoldDB" id="A0A1X7E0I0"/>
<feature type="domain" description="Type IV conjugative transfer protein TrbJ/K C-terminal" evidence="2">
    <location>
        <begin position="1"/>
        <end position="76"/>
    </location>
</feature>
<gene>
    <name evidence="3" type="ORF">SAMN02982989_3252</name>
</gene>
<evidence type="ECO:0000259" key="2">
    <source>
        <dbReference type="Pfam" id="PF10907"/>
    </source>
</evidence>
<dbReference type="InterPro" id="IPR020065">
    <property type="entry name" value="Conjugal_tfr_protein_TrbK"/>
</dbReference>
<reference evidence="4" key="1">
    <citation type="submission" date="2017-04" db="EMBL/GenBank/DDBJ databases">
        <authorList>
            <person name="Varghese N."/>
            <person name="Submissions S."/>
        </authorList>
    </citation>
    <scope>NUCLEOTIDE SEQUENCE [LARGE SCALE GENOMIC DNA]</scope>
    <source>
        <strain evidence="4">B4P</strain>
    </source>
</reference>
<dbReference type="EMBL" id="FXAF01000005">
    <property type="protein sequence ID" value="SMF24852.1"/>
    <property type="molecule type" value="Genomic_DNA"/>
</dbReference>
<sequence length="76" mass="8298">MSPRLIIVLILAGIVALSAGAVTWILVQPRPAPLSGSGATATQPASETKRREHREKFFSGDPDRDIRGGQEMKTRW</sequence>
<protein>
    <submittedName>
        <fullName evidence="3">Entry exclusion protein TrbK, Ti-type</fullName>
    </submittedName>
</protein>
<dbReference type="Proteomes" id="UP000192903">
    <property type="component" value="Unassembled WGS sequence"/>
</dbReference>
<feature type="compositionally biased region" description="Polar residues" evidence="1">
    <location>
        <begin position="37"/>
        <end position="46"/>
    </location>
</feature>